<keyword evidence="7" id="KW-1185">Reference proteome</keyword>
<dbReference type="FunFam" id="1.10.10.10:FF:000001">
    <property type="entry name" value="LysR family transcriptional regulator"/>
    <property type="match status" value="1"/>
</dbReference>
<evidence type="ECO:0000259" key="5">
    <source>
        <dbReference type="PROSITE" id="PS50931"/>
    </source>
</evidence>
<dbReference type="Pfam" id="PF00126">
    <property type="entry name" value="HTH_1"/>
    <property type="match status" value="1"/>
</dbReference>
<protein>
    <submittedName>
        <fullName evidence="6">LysR family transcriptional regulator</fullName>
    </submittedName>
</protein>
<dbReference type="SUPFAM" id="SSF53850">
    <property type="entry name" value="Periplasmic binding protein-like II"/>
    <property type="match status" value="1"/>
</dbReference>
<proteinExistence type="inferred from homology"/>
<dbReference type="PANTHER" id="PTHR30126:SF98">
    <property type="entry name" value="HTH-TYPE TRANSCRIPTIONAL ACTIVATOR BAUR"/>
    <property type="match status" value="1"/>
</dbReference>
<dbReference type="Proteomes" id="UP000647424">
    <property type="component" value="Unassembled WGS sequence"/>
</dbReference>
<dbReference type="PROSITE" id="PS50931">
    <property type="entry name" value="HTH_LYSR"/>
    <property type="match status" value="1"/>
</dbReference>
<dbReference type="InterPro" id="IPR005119">
    <property type="entry name" value="LysR_subst-bd"/>
</dbReference>
<comment type="similarity">
    <text evidence="1">Belongs to the LysR transcriptional regulatory family.</text>
</comment>
<dbReference type="InterPro" id="IPR036388">
    <property type="entry name" value="WH-like_DNA-bd_sf"/>
</dbReference>
<dbReference type="InterPro" id="IPR000847">
    <property type="entry name" value="LysR_HTH_N"/>
</dbReference>
<evidence type="ECO:0000256" key="1">
    <source>
        <dbReference type="ARBA" id="ARBA00009437"/>
    </source>
</evidence>
<dbReference type="RefSeq" id="WP_191820147.1">
    <property type="nucleotide sequence ID" value="NZ_JACYFT010000003.1"/>
</dbReference>
<evidence type="ECO:0000256" key="2">
    <source>
        <dbReference type="ARBA" id="ARBA00023015"/>
    </source>
</evidence>
<dbReference type="PANTHER" id="PTHR30126">
    <property type="entry name" value="HTH-TYPE TRANSCRIPTIONAL REGULATOR"/>
    <property type="match status" value="1"/>
</dbReference>
<dbReference type="Gene3D" id="1.10.10.10">
    <property type="entry name" value="Winged helix-like DNA-binding domain superfamily/Winged helix DNA-binding domain"/>
    <property type="match status" value="1"/>
</dbReference>
<keyword evidence="3" id="KW-0238">DNA-binding</keyword>
<accession>A0A927IMD6</accession>
<evidence type="ECO:0000313" key="6">
    <source>
        <dbReference type="EMBL" id="MBD8051668.1"/>
    </source>
</evidence>
<dbReference type="InterPro" id="IPR036390">
    <property type="entry name" value="WH_DNA-bd_sf"/>
</dbReference>
<dbReference type="SUPFAM" id="SSF46785">
    <property type="entry name" value="Winged helix' DNA-binding domain"/>
    <property type="match status" value="1"/>
</dbReference>
<dbReference type="EMBL" id="JACYFT010000003">
    <property type="protein sequence ID" value="MBD8051668.1"/>
    <property type="molecule type" value="Genomic_DNA"/>
</dbReference>
<organism evidence="6 7">
    <name type="scientific">Limnohabitans radicicola</name>
    <dbReference type="NCBI Taxonomy" id="2771427"/>
    <lineage>
        <taxon>Bacteria</taxon>
        <taxon>Pseudomonadati</taxon>
        <taxon>Pseudomonadota</taxon>
        <taxon>Betaproteobacteria</taxon>
        <taxon>Burkholderiales</taxon>
        <taxon>Comamonadaceae</taxon>
        <taxon>Limnohabitans</taxon>
    </lineage>
</organism>
<evidence type="ECO:0000313" key="7">
    <source>
        <dbReference type="Proteomes" id="UP000647424"/>
    </source>
</evidence>
<sequence length="309" mass="33385">MNLRHLEHWLALAETGSFSRAAEKLHITQSALSRSIQSLEDELGGPLVDRIGKKNELTPLGRSVLERARRVVHEAAELKQGAAVLQKGGMGTLRIGLGSGPGAMLMTPWLVHMGRHYPTVQVAVTRGPAELQLQQLRDRQLDALVVDVRRVVPADDLLIGPVYDVPAGMVCRAGHPLLSRFPGAVPFKALLDYPVASTPLSDEVARMLVARYGAAANPARMTTLQCEEIASLIDTVRQTDAIYLGILGAARRDLARGELVALRVTPSLDAGARLGMVTLAGRTELPVMAEFRAFVTRQLAPEKEEAAHA</sequence>
<keyword evidence="4" id="KW-0804">Transcription</keyword>
<dbReference type="CDD" id="cd05466">
    <property type="entry name" value="PBP2_LTTR_substrate"/>
    <property type="match status" value="1"/>
</dbReference>
<name>A0A927IMD6_9BURK</name>
<gene>
    <name evidence="6" type="ORF">IC609_14065</name>
</gene>
<evidence type="ECO:0000256" key="3">
    <source>
        <dbReference type="ARBA" id="ARBA00023125"/>
    </source>
</evidence>
<reference evidence="6" key="1">
    <citation type="submission" date="2020-09" db="EMBL/GenBank/DDBJ databases">
        <title>Genome seq and assembly of Limnohabitants sp.</title>
        <authorList>
            <person name="Chhetri G."/>
        </authorList>
    </citation>
    <scope>NUCLEOTIDE SEQUENCE</scope>
    <source>
        <strain evidence="6">JUR4</strain>
    </source>
</reference>
<evidence type="ECO:0000256" key="4">
    <source>
        <dbReference type="ARBA" id="ARBA00023163"/>
    </source>
</evidence>
<dbReference type="GO" id="GO:0000976">
    <property type="term" value="F:transcription cis-regulatory region binding"/>
    <property type="evidence" value="ECO:0007669"/>
    <property type="project" value="TreeGrafter"/>
</dbReference>
<keyword evidence="2" id="KW-0805">Transcription regulation</keyword>
<dbReference type="PRINTS" id="PR00039">
    <property type="entry name" value="HTHLYSR"/>
</dbReference>
<dbReference type="Pfam" id="PF03466">
    <property type="entry name" value="LysR_substrate"/>
    <property type="match status" value="1"/>
</dbReference>
<comment type="caution">
    <text evidence="6">The sequence shown here is derived from an EMBL/GenBank/DDBJ whole genome shotgun (WGS) entry which is preliminary data.</text>
</comment>
<dbReference type="Gene3D" id="3.40.190.10">
    <property type="entry name" value="Periplasmic binding protein-like II"/>
    <property type="match status" value="2"/>
</dbReference>
<dbReference type="GO" id="GO:0003700">
    <property type="term" value="F:DNA-binding transcription factor activity"/>
    <property type="evidence" value="ECO:0007669"/>
    <property type="project" value="InterPro"/>
</dbReference>
<feature type="domain" description="HTH lysR-type" evidence="5">
    <location>
        <begin position="1"/>
        <end position="58"/>
    </location>
</feature>
<dbReference type="AlphaFoldDB" id="A0A927IMD6"/>